<keyword evidence="2" id="KW-0812">Transmembrane</keyword>
<dbReference type="InterPro" id="IPR020846">
    <property type="entry name" value="MFS_dom"/>
</dbReference>
<dbReference type="InterPro" id="IPR050327">
    <property type="entry name" value="Proton-linked_MCT"/>
</dbReference>
<dbReference type="Proteomes" id="UP000069940">
    <property type="component" value="Unassembled WGS sequence"/>
</dbReference>
<dbReference type="EnsemblMetazoa" id="AALFPA23_024799.R36951">
    <property type="protein sequence ID" value="AALFPA23_024799.P36951"/>
    <property type="gene ID" value="AALFPA23_024799"/>
</dbReference>
<reference evidence="5" key="1">
    <citation type="journal article" date="2015" name="Proc. Natl. Acad. Sci. U.S.A.">
        <title>Genome sequence of the Asian Tiger mosquito, Aedes albopictus, reveals insights into its biology, genetics, and evolution.</title>
        <authorList>
            <person name="Chen X.G."/>
            <person name="Jiang X."/>
            <person name="Gu J."/>
            <person name="Xu M."/>
            <person name="Wu Y."/>
            <person name="Deng Y."/>
            <person name="Zhang C."/>
            <person name="Bonizzoni M."/>
            <person name="Dermauw W."/>
            <person name="Vontas J."/>
            <person name="Armbruster P."/>
            <person name="Huang X."/>
            <person name="Yang Y."/>
            <person name="Zhang H."/>
            <person name="He W."/>
            <person name="Peng H."/>
            <person name="Liu Y."/>
            <person name="Wu K."/>
            <person name="Chen J."/>
            <person name="Lirakis M."/>
            <person name="Topalis P."/>
            <person name="Van Leeuwen T."/>
            <person name="Hall A.B."/>
            <person name="Jiang X."/>
            <person name="Thorpe C."/>
            <person name="Mueller R.L."/>
            <person name="Sun C."/>
            <person name="Waterhouse R.M."/>
            <person name="Yan G."/>
            <person name="Tu Z.J."/>
            <person name="Fang X."/>
            <person name="James A.A."/>
        </authorList>
    </citation>
    <scope>NUCLEOTIDE SEQUENCE [LARGE SCALE GENOMIC DNA]</scope>
    <source>
        <strain evidence="5">Foshan</strain>
    </source>
</reference>
<evidence type="ECO:0000313" key="4">
    <source>
        <dbReference type="EnsemblMetazoa" id="AALFPA23_024799.P36952"/>
    </source>
</evidence>
<dbReference type="PANTHER" id="PTHR11360:SF111">
    <property type="entry name" value="CHASKI, ISOFORM A"/>
    <property type="match status" value="1"/>
</dbReference>
<dbReference type="InterPro" id="IPR036259">
    <property type="entry name" value="MFS_trans_sf"/>
</dbReference>
<dbReference type="Pfam" id="PF07690">
    <property type="entry name" value="MFS_1"/>
    <property type="match status" value="2"/>
</dbReference>
<dbReference type="SUPFAM" id="SSF103473">
    <property type="entry name" value="MFS general substrate transporter"/>
    <property type="match status" value="1"/>
</dbReference>
<dbReference type="EnsemblMetazoa" id="AALFPA23_024799.R36954">
    <property type="protein sequence ID" value="AALFPA23_024799.P36954"/>
    <property type="gene ID" value="AALFPA23_024799"/>
</dbReference>
<evidence type="ECO:0000313" key="5">
    <source>
        <dbReference type="Proteomes" id="UP000069940"/>
    </source>
</evidence>
<name>A0ABM2A607_AEDAL</name>
<dbReference type="RefSeq" id="XP_029725772.1">
    <property type="nucleotide sequence ID" value="XM_029869912.2"/>
</dbReference>
<dbReference type="GeneID" id="109420256"/>
<keyword evidence="2" id="KW-1133">Transmembrane helix</keyword>
<feature type="transmembrane region" description="Helical" evidence="2">
    <location>
        <begin position="212"/>
        <end position="238"/>
    </location>
</feature>
<feature type="transmembrane region" description="Helical" evidence="2">
    <location>
        <begin position="712"/>
        <end position="730"/>
    </location>
</feature>
<dbReference type="CDD" id="cd17352">
    <property type="entry name" value="MFS_MCT_SLC16"/>
    <property type="match status" value="1"/>
</dbReference>
<dbReference type="EnsemblMetazoa" id="AALFPA23_024799.R36952">
    <property type="protein sequence ID" value="AALFPA23_024799.P36952"/>
    <property type="gene ID" value="AALFPA23_024799"/>
</dbReference>
<accession>A0ABM2A607</accession>
<dbReference type="PROSITE" id="PS50850">
    <property type="entry name" value="MFS"/>
    <property type="match status" value="1"/>
</dbReference>
<organism evidence="4 5">
    <name type="scientific">Aedes albopictus</name>
    <name type="common">Asian tiger mosquito</name>
    <name type="synonym">Stegomyia albopicta</name>
    <dbReference type="NCBI Taxonomy" id="7160"/>
    <lineage>
        <taxon>Eukaryota</taxon>
        <taxon>Metazoa</taxon>
        <taxon>Ecdysozoa</taxon>
        <taxon>Arthropoda</taxon>
        <taxon>Hexapoda</taxon>
        <taxon>Insecta</taxon>
        <taxon>Pterygota</taxon>
        <taxon>Neoptera</taxon>
        <taxon>Endopterygota</taxon>
        <taxon>Diptera</taxon>
        <taxon>Nematocera</taxon>
        <taxon>Culicoidea</taxon>
        <taxon>Culicidae</taxon>
        <taxon>Culicinae</taxon>
        <taxon>Aedini</taxon>
        <taxon>Aedes</taxon>
        <taxon>Stegomyia</taxon>
    </lineage>
</organism>
<evidence type="ECO:0000256" key="2">
    <source>
        <dbReference type="SAM" id="Phobius"/>
    </source>
</evidence>
<sequence>MVVEIQITDPNNKSHILRNNTDTQLNQNNGNNNGTRFGKEELEAIKTTLLNANEVTFCNLSDDDHDDDDRRAMSQLTVVDPNRRKPRLNSELSEADSILSSYNEPLRKPKPKIPDGGWGWMVVLSSLVISLIMDGVSFSFGLIYTELLAYFGESKSKTAWIGSLFIAVPLLVGPIMSNLVDRYGCRKMSMIGGTVATLGFVISSYCQSVEQLYFSFGILSGLGLGVQYVTVVVSIAFWFDKKRTFATGIGASGTGIGTFLYAPFTQYLIENFGWRGTTLILAGTLFNIVAMGALMRDPEWMIEEERLESRSQSITTFSNSSVCLDEIKKLLETGVPKEHLLDTLVTNVNTEANQVIPPDDLTITKKYQSELTLPTFFTHDHELVKPQPHGGSRRSLRQALFAKEAFRRLEEEPSPVEETKNMLAKLASTESLNSYEKISSTGYGDTGSSSRKASLQTLSVNSLDEGYLSCQRQKELQSRGGGSTWSLDETTLAMKNAAEDEKRSFRGTSLDVVYENEIFNPNVNTTVTLVVPKQKKIHPKHKNGGLRRTNISHHPLRYSHYLQNMRVHRNSIHYRGALLNTPRYRLKASSCPNIYRNSMTTIAREKDEIYIVPSHRYLLRKWYDSLIDALKTMFDFSLFFEYKFAMMSISTLLLFIWYIIPYFYIPDYMLMNNFTEQDGANLISIIGITNTIGMVGLGWLGDQRWVNVTKTYAICMFLCGVSIVLMPLVITSYGTMAVLSGLFGFTFASTFSFTPIILVRLVSLDDFTVAYGLCLLVQGIGSLIGPPMAGFMYDLTEQWDISFYAAGFFIFLSGVFAWAVGTLDTESEEKESEELSSTLSE</sequence>
<feature type="transmembrane region" description="Helical" evidence="2">
    <location>
        <begin position="801"/>
        <end position="820"/>
    </location>
</feature>
<evidence type="ECO:0000259" key="3">
    <source>
        <dbReference type="PROSITE" id="PS50850"/>
    </source>
</evidence>
<feature type="transmembrane region" description="Helical" evidence="2">
    <location>
        <begin position="640"/>
        <end position="660"/>
    </location>
</feature>
<dbReference type="RefSeq" id="XP_062709728.1">
    <property type="nucleotide sequence ID" value="XM_062853744.1"/>
</dbReference>
<feature type="transmembrane region" description="Helical" evidence="2">
    <location>
        <begin position="680"/>
        <end position="700"/>
    </location>
</feature>
<keyword evidence="5" id="KW-1185">Reference proteome</keyword>
<dbReference type="PANTHER" id="PTHR11360">
    <property type="entry name" value="MONOCARBOXYLATE TRANSPORTER"/>
    <property type="match status" value="1"/>
</dbReference>
<keyword evidence="2" id="KW-0472">Membrane</keyword>
<dbReference type="Gene3D" id="1.20.1250.20">
    <property type="entry name" value="MFS general substrate transporter like domains"/>
    <property type="match status" value="2"/>
</dbReference>
<feature type="transmembrane region" description="Helical" evidence="2">
    <location>
        <begin position="117"/>
        <end position="138"/>
    </location>
</feature>
<feature type="transmembrane region" description="Helical" evidence="2">
    <location>
        <begin position="158"/>
        <end position="176"/>
    </location>
</feature>
<dbReference type="RefSeq" id="XP_029725771.1">
    <property type="nucleotide sequence ID" value="XM_029869911.2"/>
</dbReference>
<dbReference type="InterPro" id="IPR011701">
    <property type="entry name" value="MFS"/>
</dbReference>
<protein>
    <recommendedName>
        <fullName evidence="3">Major facilitator superfamily (MFS) profile domain-containing protein</fullName>
    </recommendedName>
</protein>
<feature type="transmembrane region" description="Helical" evidence="2">
    <location>
        <begin position="769"/>
        <end position="789"/>
    </location>
</feature>
<feature type="transmembrane region" description="Helical" evidence="2">
    <location>
        <begin position="276"/>
        <end position="295"/>
    </location>
</feature>
<comment type="subcellular location">
    <subcellularLocation>
        <location evidence="1">Membrane</location>
        <topology evidence="1">Multi-pass membrane protein</topology>
    </subcellularLocation>
</comment>
<evidence type="ECO:0000256" key="1">
    <source>
        <dbReference type="ARBA" id="ARBA00004141"/>
    </source>
</evidence>
<feature type="transmembrane region" description="Helical" evidence="2">
    <location>
        <begin position="736"/>
        <end position="762"/>
    </location>
</feature>
<feature type="domain" description="Major facilitator superfamily (MFS) profile" evidence="3">
    <location>
        <begin position="643"/>
        <end position="841"/>
    </location>
</feature>
<proteinExistence type="predicted"/>
<reference evidence="4" key="2">
    <citation type="submission" date="2025-05" db="UniProtKB">
        <authorList>
            <consortium name="EnsemblMetazoa"/>
        </authorList>
    </citation>
    <scope>IDENTIFICATION</scope>
    <source>
        <strain evidence="4">Foshan</strain>
    </source>
</reference>
<feature type="transmembrane region" description="Helical" evidence="2">
    <location>
        <begin position="245"/>
        <end position="264"/>
    </location>
</feature>